<sequence>MSPQDDICRSPVETLAVSGSPTGTWVGEGRGGTALSVGMGILHLEDGLKAEHDAEEAARHSRIALSSTVSNCMMEEPSENGSAEEEETRERVGVVMEMEEGISVVSPPVVSCPVDLRRLLHPGIICRIKRHYVNPQKSLYRTDGSAQGDNRIPRGLKRSESPRRGEDASEPPALASDLFSKSHGRRDVAADSRLGKHFSQSDNSRQGLRIAASNSLMANKLGSSCVLMKGPLSPPRWIKDTNIDHRLKSRKPAACRFHSVGFGDLRHHGYSNNSSVEVMEETETTARLLYLMLAPSSIAPNRPGPIHRSHDPLLTPHTQEDAALSTAEHTPTTTQMAVAEDDSQILTYKV</sequence>
<protein>
    <submittedName>
        <fullName evidence="2">Uncharacterized protein</fullName>
    </submittedName>
</protein>
<accession>A0A9N7YWE3</accession>
<dbReference type="Proteomes" id="UP001153269">
    <property type="component" value="Unassembled WGS sequence"/>
</dbReference>
<feature type="compositionally biased region" description="Polar residues" evidence="1">
    <location>
        <begin position="139"/>
        <end position="148"/>
    </location>
</feature>
<dbReference type="AlphaFoldDB" id="A0A9N7YWE3"/>
<feature type="compositionally biased region" description="Basic and acidic residues" evidence="1">
    <location>
        <begin position="157"/>
        <end position="167"/>
    </location>
</feature>
<gene>
    <name evidence="2" type="ORF">PLEPLA_LOCUS30100</name>
</gene>
<feature type="region of interest" description="Disordered" evidence="1">
    <location>
        <begin position="139"/>
        <end position="185"/>
    </location>
</feature>
<reference evidence="2" key="1">
    <citation type="submission" date="2020-03" db="EMBL/GenBank/DDBJ databases">
        <authorList>
            <person name="Weist P."/>
        </authorList>
    </citation>
    <scope>NUCLEOTIDE SEQUENCE</scope>
</reference>
<evidence type="ECO:0000256" key="1">
    <source>
        <dbReference type="SAM" id="MobiDB-lite"/>
    </source>
</evidence>
<organism evidence="2 3">
    <name type="scientific">Pleuronectes platessa</name>
    <name type="common">European plaice</name>
    <dbReference type="NCBI Taxonomy" id="8262"/>
    <lineage>
        <taxon>Eukaryota</taxon>
        <taxon>Metazoa</taxon>
        <taxon>Chordata</taxon>
        <taxon>Craniata</taxon>
        <taxon>Vertebrata</taxon>
        <taxon>Euteleostomi</taxon>
        <taxon>Actinopterygii</taxon>
        <taxon>Neopterygii</taxon>
        <taxon>Teleostei</taxon>
        <taxon>Neoteleostei</taxon>
        <taxon>Acanthomorphata</taxon>
        <taxon>Carangaria</taxon>
        <taxon>Pleuronectiformes</taxon>
        <taxon>Pleuronectoidei</taxon>
        <taxon>Pleuronectidae</taxon>
        <taxon>Pleuronectes</taxon>
    </lineage>
</organism>
<name>A0A9N7YWE3_PLEPL</name>
<proteinExistence type="predicted"/>
<comment type="caution">
    <text evidence="2">The sequence shown here is derived from an EMBL/GenBank/DDBJ whole genome shotgun (WGS) entry which is preliminary data.</text>
</comment>
<evidence type="ECO:0000313" key="3">
    <source>
        <dbReference type="Proteomes" id="UP001153269"/>
    </source>
</evidence>
<dbReference type="EMBL" id="CADEAL010002846">
    <property type="protein sequence ID" value="CAB1442430.1"/>
    <property type="molecule type" value="Genomic_DNA"/>
</dbReference>
<evidence type="ECO:0000313" key="2">
    <source>
        <dbReference type="EMBL" id="CAB1442430.1"/>
    </source>
</evidence>
<keyword evidence="3" id="KW-1185">Reference proteome</keyword>